<dbReference type="CDD" id="cd00077">
    <property type="entry name" value="HDc"/>
    <property type="match status" value="1"/>
</dbReference>
<reference evidence="2" key="1">
    <citation type="journal article" date="2023" name="Antibiotics">
        <title>Prevalence and Molecular Characterization of Methicillin-Resistant Staphylococci (MRS) and Mammaliicocci (MRM) in Dromedary Camels from Algeria: First Detection of SCCmec-mecC Hybrid in Methicillin-Resistant Mammaliicoccus lentus.</title>
        <authorList>
            <person name="Belhout C."/>
            <person name="Boyen F."/>
            <person name="Vereecke N."/>
            <person name="Theuns S."/>
            <person name="Taibi N."/>
            <person name="Stegger M."/>
            <person name="de la Fe-Rodriguez P.Y."/>
            <person name="Bouayad L."/>
            <person name="Elgroud R."/>
            <person name="Butaye P."/>
        </authorList>
    </citation>
    <scope>NUCLEOTIDE SEQUENCE</scope>
    <source>
        <strain evidence="2">7048</strain>
    </source>
</reference>
<dbReference type="AlphaFoldDB" id="A0AAX3W1Y1"/>
<evidence type="ECO:0000259" key="1">
    <source>
        <dbReference type="SMART" id="SM00471"/>
    </source>
</evidence>
<dbReference type="InterPro" id="IPR006674">
    <property type="entry name" value="HD_domain"/>
</dbReference>
<dbReference type="RefSeq" id="WP_103268926.1">
    <property type="nucleotide sequence ID" value="NZ_CP118776.1"/>
</dbReference>
<dbReference type="SMART" id="SM00471">
    <property type="entry name" value="HDc"/>
    <property type="match status" value="1"/>
</dbReference>
<dbReference type="SUPFAM" id="SSF109604">
    <property type="entry name" value="HD-domain/PDEase-like"/>
    <property type="match status" value="1"/>
</dbReference>
<protein>
    <submittedName>
        <fullName evidence="2">HD domain-containing protein</fullName>
    </submittedName>
</protein>
<dbReference type="Pfam" id="PF01966">
    <property type="entry name" value="HD"/>
    <property type="match status" value="1"/>
</dbReference>
<sequence>MDKQWIIKDAERHVRSLHKEDTTGHDFEHIMRVRHIALDIAQHEQVNTFIVELASLLHDSVDSKLFKDANKAWDNLYVWMNKVQLSTEIQKEIIHILKYISYKGGKNKGKLNSLAGKVVQDADRIDALGAIGIARTFQFAGHFNEPMHITDSKPRDLNTITADQYHNEPNTAINHFYEKLLLLKDQMNTVRGKEIAEDRHKFMLMFLEQFFEEWNVGI</sequence>
<dbReference type="Proteomes" id="UP001223261">
    <property type="component" value="Chromosome"/>
</dbReference>
<feature type="domain" description="HD/PDEase" evidence="1">
    <location>
        <begin position="22"/>
        <end position="137"/>
    </location>
</feature>
<evidence type="ECO:0000313" key="3">
    <source>
        <dbReference type="Proteomes" id="UP001223261"/>
    </source>
</evidence>
<gene>
    <name evidence="2" type="ORF">PYH69_10980</name>
</gene>
<dbReference type="Gene3D" id="1.10.472.50">
    <property type="entry name" value="HD-domain/PDEase-like"/>
    <property type="match status" value="1"/>
</dbReference>
<proteinExistence type="predicted"/>
<organism evidence="2 3">
    <name type="scientific">Mammaliicoccus lentus</name>
    <name type="common">Staphylococcus lentus</name>
    <dbReference type="NCBI Taxonomy" id="42858"/>
    <lineage>
        <taxon>Bacteria</taxon>
        <taxon>Bacillati</taxon>
        <taxon>Bacillota</taxon>
        <taxon>Bacilli</taxon>
        <taxon>Bacillales</taxon>
        <taxon>Staphylococcaceae</taxon>
        <taxon>Mammaliicoccus</taxon>
    </lineage>
</organism>
<accession>A0AAX3W1Y1</accession>
<dbReference type="EMBL" id="CP118848">
    <property type="protein sequence ID" value="WHI59237.1"/>
    <property type="molecule type" value="Genomic_DNA"/>
</dbReference>
<dbReference type="Gene3D" id="1.20.58.1910">
    <property type="match status" value="1"/>
</dbReference>
<dbReference type="PANTHER" id="PTHR33594:SF1">
    <property type="entry name" value="HD_PDEASE DOMAIN-CONTAINING PROTEIN"/>
    <property type="match status" value="1"/>
</dbReference>
<dbReference type="InterPro" id="IPR003607">
    <property type="entry name" value="HD/PDEase_dom"/>
</dbReference>
<name>A0AAX3W1Y1_MAMLE</name>
<evidence type="ECO:0000313" key="2">
    <source>
        <dbReference type="EMBL" id="WHI59237.1"/>
    </source>
</evidence>
<dbReference type="PANTHER" id="PTHR33594">
    <property type="entry name" value="SUPERFAMILY HYDROLASE, PUTATIVE (AFU_ORTHOLOGUE AFUA_1G03035)-RELATED"/>
    <property type="match status" value="1"/>
</dbReference>